<dbReference type="CDD" id="cd06257">
    <property type="entry name" value="DnaJ"/>
    <property type="match status" value="1"/>
</dbReference>
<comment type="caution">
    <text evidence="4">The sequence shown here is derived from an EMBL/GenBank/DDBJ whole genome shotgun (WGS) entry which is preliminary data.</text>
</comment>
<dbReference type="Pfam" id="PF00226">
    <property type="entry name" value="DnaJ"/>
    <property type="match status" value="1"/>
</dbReference>
<dbReference type="InterPro" id="IPR036869">
    <property type="entry name" value="J_dom_sf"/>
</dbReference>
<evidence type="ECO:0000256" key="1">
    <source>
        <dbReference type="ARBA" id="ARBA00023186"/>
    </source>
</evidence>
<accession>A0A8J2SPK8</accession>
<feature type="compositionally biased region" description="Acidic residues" evidence="2">
    <location>
        <begin position="254"/>
        <end position="263"/>
    </location>
</feature>
<dbReference type="Gene3D" id="1.10.287.110">
    <property type="entry name" value="DnaJ domain"/>
    <property type="match status" value="1"/>
</dbReference>
<dbReference type="PROSITE" id="PS00636">
    <property type="entry name" value="DNAJ_1"/>
    <property type="match status" value="1"/>
</dbReference>
<protein>
    <recommendedName>
        <fullName evidence="3">J domain-containing protein</fullName>
    </recommendedName>
</protein>
<proteinExistence type="predicted"/>
<dbReference type="Proteomes" id="UP000789595">
    <property type="component" value="Unassembled WGS sequence"/>
</dbReference>
<feature type="region of interest" description="Disordered" evidence="2">
    <location>
        <begin position="243"/>
        <end position="267"/>
    </location>
</feature>
<dbReference type="OrthoDB" id="445556at2759"/>
<dbReference type="SMART" id="SM00271">
    <property type="entry name" value="DnaJ"/>
    <property type="match status" value="1"/>
</dbReference>
<keyword evidence="1" id="KW-0143">Chaperone</keyword>
<dbReference type="SUPFAM" id="SSF46565">
    <property type="entry name" value="Chaperone J-domain"/>
    <property type="match status" value="1"/>
</dbReference>
<evidence type="ECO:0000313" key="5">
    <source>
        <dbReference type="Proteomes" id="UP000789595"/>
    </source>
</evidence>
<evidence type="ECO:0000256" key="2">
    <source>
        <dbReference type="SAM" id="MobiDB-lite"/>
    </source>
</evidence>
<keyword evidence="5" id="KW-1185">Reference proteome</keyword>
<evidence type="ECO:0000313" key="4">
    <source>
        <dbReference type="EMBL" id="CAH0371432.1"/>
    </source>
</evidence>
<dbReference type="InterPro" id="IPR001623">
    <property type="entry name" value="DnaJ_domain"/>
</dbReference>
<dbReference type="InterPro" id="IPR051938">
    <property type="entry name" value="Apopto_cytoskel_mod"/>
</dbReference>
<gene>
    <name evidence="4" type="ORF">PECAL_3P13760</name>
</gene>
<name>A0A8J2SPK8_9STRA</name>
<reference evidence="4" key="1">
    <citation type="submission" date="2021-11" db="EMBL/GenBank/DDBJ databases">
        <authorList>
            <consortium name="Genoscope - CEA"/>
            <person name="William W."/>
        </authorList>
    </citation>
    <scope>NUCLEOTIDE SEQUENCE</scope>
</reference>
<sequence>MPLALAFKLSQASLLHYPASSRKRKRRGSYLCLSSLRDIEEAARTRPIAKTQEALCQRIRSPCARTPSETTKRRLTMRLLYHLALLLGAAAGDHYHTLGLRRRASQKQIKKAYRDLAKQHHPDKGGDPEKFAAVAAAYEVLGDEVKRRRYDNERIGAQHGFGGGGGFHADPPGFHSYRPQQRFVFVRRNGRMYRVPLDDYDNFERSYQAQGLDSSVSLQMVALGLLAAFFYFSSAVAADVNGTGVPQRRRGGYEADEDEDDDAPPPLLNAGSSIRLLKAECARRGLSTEGCAEKGDLLRLLGIPV</sequence>
<dbReference type="PANTHER" id="PTHR44145:SF3">
    <property type="entry name" value="DNAJ HOMOLOG SUBFAMILY A MEMBER 3, MITOCHONDRIAL"/>
    <property type="match status" value="1"/>
</dbReference>
<dbReference type="PANTHER" id="PTHR44145">
    <property type="entry name" value="DNAJ HOMOLOG SUBFAMILY A MEMBER 3, MITOCHONDRIAL"/>
    <property type="match status" value="1"/>
</dbReference>
<dbReference type="PROSITE" id="PS50076">
    <property type="entry name" value="DNAJ_2"/>
    <property type="match status" value="1"/>
</dbReference>
<dbReference type="EMBL" id="CAKKNE010000003">
    <property type="protein sequence ID" value="CAH0371432.1"/>
    <property type="molecule type" value="Genomic_DNA"/>
</dbReference>
<dbReference type="PRINTS" id="PR00625">
    <property type="entry name" value="JDOMAIN"/>
</dbReference>
<organism evidence="4 5">
    <name type="scientific">Pelagomonas calceolata</name>
    <dbReference type="NCBI Taxonomy" id="35677"/>
    <lineage>
        <taxon>Eukaryota</taxon>
        <taxon>Sar</taxon>
        <taxon>Stramenopiles</taxon>
        <taxon>Ochrophyta</taxon>
        <taxon>Pelagophyceae</taxon>
        <taxon>Pelagomonadales</taxon>
        <taxon>Pelagomonadaceae</taxon>
        <taxon>Pelagomonas</taxon>
    </lineage>
</organism>
<dbReference type="AlphaFoldDB" id="A0A8J2SPK8"/>
<evidence type="ECO:0000259" key="3">
    <source>
        <dbReference type="PROSITE" id="PS50076"/>
    </source>
</evidence>
<dbReference type="InterPro" id="IPR018253">
    <property type="entry name" value="DnaJ_domain_CS"/>
</dbReference>
<feature type="domain" description="J" evidence="3">
    <location>
        <begin position="93"/>
        <end position="154"/>
    </location>
</feature>